<gene>
    <name evidence="1" type="ORF">CA983_26810</name>
</gene>
<keyword evidence="2" id="KW-1185">Reference proteome</keyword>
<accession>A0A243RYY0</accession>
<reference evidence="1 2" key="1">
    <citation type="submission" date="2017-05" db="EMBL/GenBank/DDBJ databases">
        <title>Biotechnological potential of actinobacteria isolated from South African environments.</title>
        <authorList>
            <person name="Le Roes-Hill M."/>
            <person name="Prins A."/>
            <person name="Durrell K.A."/>
        </authorList>
    </citation>
    <scope>NUCLEOTIDE SEQUENCE [LARGE SCALE GENOMIC DNA]</scope>
    <source>
        <strain evidence="1 2">HMC13</strain>
    </source>
</reference>
<organism evidence="1 2">
    <name type="scientific">Streptomyces swartbergensis</name>
    <dbReference type="NCBI Taxonomy" id="487165"/>
    <lineage>
        <taxon>Bacteria</taxon>
        <taxon>Bacillati</taxon>
        <taxon>Actinomycetota</taxon>
        <taxon>Actinomycetes</taxon>
        <taxon>Kitasatosporales</taxon>
        <taxon>Streptomycetaceae</taxon>
        <taxon>Streptomyces</taxon>
    </lineage>
</organism>
<evidence type="ECO:0000313" key="2">
    <source>
        <dbReference type="Proteomes" id="UP000195105"/>
    </source>
</evidence>
<sequence length="127" mass="13500">MLEQRDALTELVKSQVGEGKRWSTREFAARAEDPETGYAPGKSLIAKIINDQGYNITAQLVSALAAGLGLPRPVVGAAAHLQLIGYTEEELTEGAPATLIRTLDAGGDTPKARAVAERWQAEAQTEA</sequence>
<proteinExistence type="predicted"/>
<dbReference type="AlphaFoldDB" id="A0A243RYY0"/>
<dbReference type="Proteomes" id="UP000195105">
    <property type="component" value="Unassembled WGS sequence"/>
</dbReference>
<name>A0A243RYY0_9ACTN</name>
<protein>
    <submittedName>
        <fullName evidence="1">Uncharacterized protein</fullName>
    </submittedName>
</protein>
<dbReference type="EMBL" id="NGFN01000195">
    <property type="protein sequence ID" value="OUD00213.1"/>
    <property type="molecule type" value="Genomic_DNA"/>
</dbReference>
<evidence type="ECO:0000313" key="1">
    <source>
        <dbReference type="EMBL" id="OUD00213.1"/>
    </source>
</evidence>
<comment type="caution">
    <text evidence="1">The sequence shown here is derived from an EMBL/GenBank/DDBJ whole genome shotgun (WGS) entry which is preliminary data.</text>
</comment>